<gene>
    <name evidence="3" type="primary">LOC107410523</name>
</gene>
<dbReference type="Proteomes" id="UP001652623">
    <property type="component" value="Chromosome 4"/>
</dbReference>
<keyword evidence="2" id="KW-1185">Reference proteome</keyword>
<accession>A0ABM4A6R2</accession>
<evidence type="ECO:0000256" key="1">
    <source>
        <dbReference type="SAM" id="MobiDB-lite"/>
    </source>
</evidence>
<feature type="compositionally biased region" description="Basic and acidic residues" evidence="1">
    <location>
        <begin position="106"/>
        <end position="117"/>
    </location>
</feature>
<evidence type="ECO:0000313" key="2">
    <source>
        <dbReference type="Proteomes" id="UP001652623"/>
    </source>
</evidence>
<dbReference type="GeneID" id="107410523"/>
<sequence length="411" mass="45477">MQFCWRSFQLPTKSLSSTWLSQIMESEKANALEDKGLAKGKRPLGDDGGGGDIPESGERPKGEETKRPKSSTIMESEKANALEDKGLAKGKRPLRDDSGGGDIPESGERPKGEETKRPKSSTILESEKANALEDKGLAKGKRPLGDDGGGGDIPESGEWPKGGKTKRPKFSTLSSLEKLYYQEYIDHQDSITSDNALATSTRQLVSKASDDDHVKSLLNLIIYRMRLKWFETEHLILRKRIMDDNIPLDSPLRSSIVPSISIPAACRYVLFLLLDLSYHFPSLSCFMNLFKEGVSDEELCQELQFAVESKSSVLGESCVNSVAALLSRFQDNCRRLKELEATTKSQKERKSEDFVRAASANTNLNPILRNLKLTPRLVILRSIPGTAYLEVAVVDHKGPSIGISKHSDYNC</sequence>
<dbReference type="RefSeq" id="XP_060672426.1">
    <property type="nucleotide sequence ID" value="XM_060816443.1"/>
</dbReference>
<feature type="compositionally biased region" description="Basic and acidic residues" evidence="1">
    <location>
        <begin position="75"/>
        <end position="98"/>
    </location>
</feature>
<proteinExistence type="predicted"/>
<name>A0ABM4A6R2_ZIZJJ</name>
<organism evidence="2 3">
    <name type="scientific">Ziziphus jujuba</name>
    <name type="common">Chinese jujube</name>
    <name type="synonym">Ziziphus sativa</name>
    <dbReference type="NCBI Taxonomy" id="326968"/>
    <lineage>
        <taxon>Eukaryota</taxon>
        <taxon>Viridiplantae</taxon>
        <taxon>Streptophyta</taxon>
        <taxon>Embryophyta</taxon>
        <taxon>Tracheophyta</taxon>
        <taxon>Spermatophyta</taxon>
        <taxon>Magnoliopsida</taxon>
        <taxon>eudicotyledons</taxon>
        <taxon>Gunneridae</taxon>
        <taxon>Pentapetalae</taxon>
        <taxon>rosids</taxon>
        <taxon>fabids</taxon>
        <taxon>Rosales</taxon>
        <taxon>Rhamnaceae</taxon>
        <taxon>Paliureae</taxon>
        <taxon>Ziziphus</taxon>
    </lineage>
</organism>
<feature type="compositionally biased region" description="Basic and acidic residues" evidence="1">
    <location>
        <begin position="125"/>
        <end position="137"/>
    </location>
</feature>
<feature type="region of interest" description="Disordered" evidence="1">
    <location>
        <begin position="31"/>
        <end position="169"/>
    </location>
</feature>
<feature type="compositionally biased region" description="Basic and acidic residues" evidence="1">
    <location>
        <begin position="56"/>
        <end position="67"/>
    </location>
</feature>
<reference evidence="3" key="1">
    <citation type="submission" date="2025-08" db="UniProtKB">
        <authorList>
            <consortium name="RefSeq"/>
        </authorList>
    </citation>
    <scope>IDENTIFICATION</scope>
    <source>
        <tissue evidence="3">Seedling</tissue>
    </source>
</reference>
<protein>
    <submittedName>
        <fullName evidence="3">Uncharacterized protein LOC107410523</fullName>
    </submittedName>
</protein>
<evidence type="ECO:0000313" key="3">
    <source>
        <dbReference type="RefSeq" id="XP_060672426.1"/>
    </source>
</evidence>